<dbReference type="InterPro" id="IPR001753">
    <property type="entry name" value="Enoyl-CoA_hydra/iso"/>
</dbReference>
<comment type="pathway">
    <text evidence="1">Lipid metabolism; fatty acid beta-oxidation.</text>
</comment>
<dbReference type="InterPro" id="IPR045002">
    <property type="entry name" value="Ech1-like"/>
</dbReference>
<evidence type="ECO:0000256" key="3">
    <source>
        <dbReference type="ARBA" id="ARBA00022832"/>
    </source>
</evidence>
<dbReference type="InterPro" id="IPR018376">
    <property type="entry name" value="Enoyl-CoA_hyd/isom_CS"/>
</dbReference>
<comment type="similarity">
    <text evidence="2 6">Belongs to the enoyl-CoA hydratase/isomerase family.</text>
</comment>
<dbReference type="PROSITE" id="PS00166">
    <property type="entry name" value="ENOYL_COA_HYDRATASE"/>
    <property type="match status" value="1"/>
</dbReference>
<evidence type="ECO:0000313" key="7">
    <source>
        <dbReference type="EMBL" id="SPD76508.1"/>
    </source>
</evidence>
<sequence>MSDLVKIIIGGGVADVRLNRPDRYNSLSPEMFEAVVAAGQSIAANLSVRAVVLSGEGKGFCAGLDMETFAKVQSIGNAVLAEKTDGTYPNPFQNAAYIWKTLRVPVIAAIHGSAFGGGIQIALGADIRLASPDARLCIMEVNWGLIPDMAASQTLRGLVRIDVAKELIWTGRILSGEEAQKLGLVTRVCDDPLAEALKMAHEIAKKSPDAIIAGKRLIETSWLSPPEVGLKMEEELQKSLLGSPNQVEAVKAKFEKRPPDFQNAE</sequence>
<dbReference type="NCBIfam" id="NF005699">
    <property type="entry name" value="PRK07509.1"/>
    <property type="match status" value="1"/>
</dbReference>
<dbReference type="Gene3D" id="3.90.226.10">
    <property type="entry name" value="2-enoyl-CoA Hydratase, Chain A, domain 1"/>
    <property type="match status" value="1"/>
</dbReference>
<evidence type="ECO:0000256" key="4">
    <source>
        <dbReference type="ARBA" id="ARBA00023098"/>
    </source>
</evidence>
<dbReference type="Pfam" id="PF00378">
    <property type="entry name" value="ECH_1"/>
    <property type="match status" value="1"/>
</dbReference>
<dbReference type="GO" id="GO:0016853">
    <property type="term" value="F:isomerase activity"/>
    <property type="evidence" value="ECO:0007669"/>
    <property type="project" value="UniProtKB-KW"/>
</dbReference>
<dbReference type="Gene3D" id="1.10.12.10">
    <property type="entry name" value="Lyase 2-enoyl-coa Hydratase, Chain A, domain 2"/>
    <property type="match status" value="1"/>
</dbReference>
<reference evidence="7" key="1">
    <citation type="submission" date="2018-01" db="EMBL/GenBank/DDBJ databases">
        <authorList>
            <person name="Regsiter A."/>
            <person name="William W."/>
        </authorList>
    </citation>
    <scope>NUCLEOTIDE SEQUENCE</scope>
    <source>
        <strain evidence="7">TRIP AH-1</strain>
    </source>
</reference>
<dbReference type="PANTHER" id="PTHR43149">
    <property type="entry name" value="ENOYL-COA HYDRATASE"/>
    <property type="match status" value="1"/>
</dbReference>
<evidence type="ECO:0000256" key="1">
    <source>
        <dbReference type="ARBA" id="ARBA00005005"/>
    </source>
</evidence>
<keyword evidence="4" id="KW-0443">Lipid metabolism</keyword>
<dbReference type="SUPFAM" id="SSF52096">
    <property type="entry name" value="ClpP/crotonase"/>
    <property type="match status" value="1"/>
</dbReference>
<dbReference type="AlphaFoldDB" id="A0A445N491"/>
<dbReference type="CDD" id="cd06558">
    <property type="entry name" value="crotonase-like"/>
    <property type="match status" value="1"/>
</dbReference>
<evidence type="ECO:0000256" key="5">
    <source>
        <dbReference type="ARBA" id="ARBA00023235"/>
    </source>
</evidence>
<gene>
    <name evidence="7" type="ORF">PITCH_A980022</name>
</gene>
<keyword evidence="3" id="KW-0276">Fatty acid metabolism</keyword>
<dbReference type="InterPro" id="IPR014748">
    <property type="entry name" value="Enoyl-CoA_hydra_C"/>
</dbReference>
<dbReference type="UniPathway" id="UPA00659"/>
<name>A0A445N491_9BACT</name>
<organism evidence="7">
    <name type="scientific">uncultured Desulfobacterium sp</name>
    <dbReference type="NCBI Taxonomy" id="201089"/>
    <lineage>
        <taxon>Bacteria</taxon>
        <taxon>Pseudomonadati</taxon>
        <taxon>Thermodesulfobacteriota</taxon>
        <taxon>Desulfobacteria</taxon>
        <taxon>Desulfobacterales</taxon>
        <taxon>Desulfobacteriaceae</taxon>
        <taxon>Desulfobacterium</taxon>
        <taxon>environmental samples</taxon>
    </lineage>
</organism>
<dbReference type="InterPro" id="IPR029045">
    <property type="entry name" value="ClpP/crotonase-like_dom_sf"/>
</dbReference>
<evidence type="ECO:0000256" key="2">
    <source>
        <dbReference type="ARBA" id="ARBA00005254"/>
    </source>
</evidence>
<accession>A0A445N491</accession>
<dbReference type="EMBL" id="OJIN01000245">
    <property type="protein sequence ID" value="SPD76508.1"/>
    <property type="molecule type" value="Genomic_DNA"/>
</dbReference>
<keyword evidence="5 7" id="KW-0413">Isomerase</keyword>
<protein>
    <submittedName>
        <fullName evidence="7">Enoyl-CoA hydratase/isomerase family protein</fullName>
    </submittedName>
</protein>
<evidence type="ECO:0000256" key="6">
    <source>
        <dbReference type="RuleBase" id="RU003707"/>
    </source>
</evidence>
<dbReference type="GO" id="GO:0006635">
    <property type="term" value="P:fatty acid beta-oxidation"/>
    <property type="evidence" value="ECO:0007669"/>
    <property type="project" value="UniProtKB-UniPathway"/>
</dbReference>
<dbReference type="PANTHER" id="PTHR43149:SF1">
    <property type="entry name" value="DELTA(3,5)-DELTA(2,4)-DIENOYL-COA ISOMERASE, MITOCHONDRIAL"/>
    <property type="match status" value="1"/>
</dbReference>
<proteinExistence type="inferred from homology"/>